<feature type="transmembrane region" description="Helical" evidence="2">
    <location>
        <begin position="233"/>
        <end position="251"/>
    </location>
</feature>
<dbReference type="KEGG" id="egu:105050081"/>
<keyword evidence="2" id="KW-0472">Membrane</keyword>
<feature type="region of interest" description="Disordered" evidence="1">
    <location>
        <begin position="392"/>
        <end position="411"/>
    </location>
</feature>
<dbReference type="OrthoDB" id="1916325at2759"/>
<feature type="transmembrane region" description="Helical" evidence="2">
    <location>
        <begin position="178"/>
        <end position="199"/>
    </location>
</feature>
<accession>A0A6I9RKS8</accession>
<sequence>MEREKEAGIHLPIFNEGDLEEQVDRTERKRVSISMPKSGGGGVFDRAREPLLPQKASYTRCLSHAGDELKSFRSCLRWLCVDQSDGPRAVLSWSLFFLLGLFVPAASHFLLIYSPARRPYDLAVQLSLTAVSSLSYLCLSAFHRRYGLRRFLFLDKLVGESERVRLDYTIQLSRSFRLLAFFIMPSFGGDVAYKIWWYATGAGRVPDYLILFGGRWGAWASEAAACGLELASWIYRMAIFFLVCVLFRLICYLQILRLQDFAAVFQEESDVAAVLRAHLRIRRQLRIISHRYRAFIVSCLVLVTASNFVSLLLTTGRHHASTNIANTGELALCSIGLMTGLLICLRSAAKITHKAQAITSHAATWHVSATIESFSADTEDLVLETSASVYPLSNSGGDSDEEETGDELGLDDTKLMPSNVNTISFQKRQALVTYLENNRAGITVFGFVVDRSSLQGLFMIEFSLVLWLLGKTIGIS</sequence>
<keyword evidence="2" id="KW-0812">Transmembrane</keyword>
<dbReference type="Proteomes" id="UP000504607">
    <property type="component" value="Chromosome 8"/>
</dbReference>
<keyword evidence="2" id="KW-1133">Transmembrane helix</keyword>
<evidence type="ECO:0000256" key="1">
    <source>
        <dbReference type="SAM" id="MobiDB-lite"/>
    </source>
</evidence>
<dbReference type="FunCoup" id="A0A6I9RKS8">
    <property type="interactions" value="1790"/>
</dbReference>
<dbReference type="PANTHER" id="PTHR31963:SF29">
    <property type="entry name" value="OS02G0566400 PROTEIN"/>
    <property type="match status" value="1"/>
</dbReference>
<gene>
    <name evidence="4" type="primary">LOC105050081</name>
</gene>
<feature type="transmembrane region" description="Helical" evidence="2">
    <location>
        <begin position="122"/>
        <end position="142"/>
    </location>
</feature>
<feature type="transmembrane region" description="Helical" evidence="2">
    <location>
        <begin position="324"/>
        <end position="345"/>
    </location>
</feature>
<evidence type="ECO:0000313" key="3">
    <source>
        <dbReference type="Proteomes" id="UP000504607"/>
    </source>
</evidence>
<dbReference type="InterPro" id="IPR021924">
    <property type="entry name" value="DUF3537"/>
</dbReference>
<name>A0A6I9RKS8_ELAGV</name>
<organism evidence="3 4">
    <name type="scientific">Elaeis guineensis var. tenera</name>
    <name type="common">Oil palm</name>
    <dbReference type="NCBI Taxonomy" id="51953"/>
    <lineage>
        <taxon>Eukaryota</taxon>
        <taxon>Viridiplantae</taxon>
        <taxon>Streptophyta</taxon>
        <taxon>Embryophyta</taxon>
        <taxon>Tracheophyta</taxon>
        <taxon>Spermatophyta</taxon>
        <taxon>Magnoliopsida</taxon>
        <taxon>Liliopsida</taxon>
        <taxon>Arecaceae</taxon>
        <taxon>Arecoideae</taxon>
        <taxon>Cocoseae</taxon>
        <taxon>Elaeidinae</taxon>
        <taxon>Elaeis</taxon>
    </lineage>
</organism>
<proteinExistence type="predicted"/>
<reference evidence="4" key="1">
    <citation type="submission" date="2025-08" db="UniProtKB">
        <authorList>
            <consortium name="RefSeq"/>
        </authorList>
    </citation>
    <scope>IDENTIFICATION</scope>
</reference>
<feature type="transmembrane region" description="Helical" evidence="2">
    <location>
        <begin position="95"/>
        <end position="116"/>
    </location>
</feature>
<dbReference type="AlphaFoldDB" id="A0A6I9RKS8"/>
<protein>
    <submittedName>
        <fullName evidence="4">Uncharacterized protein LOC105050081</fullName>
    </submittedName>
</protein>
<dbReference type="PANTHER" id="PTHR31963">
    <property type="entry name" value="RAS GUANINE NUCLEOTIDE EXCHANGE FACTOR K"/>
    <property type="match status" value="1"/>
</dbReference>
<dbReference type="GeneID" id="105050081"/>
<evidence type="ECO:0000313" key="4">
    <source>
        <dbReference type="RefSeq" id="XP_010928244.1"/>
    </source>
</evidence>
<dbReference type="RefSeq" id="XP_010928244.1">
    <property type="nucleotide sequence ID" value="XM_010929942.3"/>
</dbReference>
<feature type="compositionally biased region" description="Acidic residues" evidence="1">
    <location>
        <begin position="398"/>
        <end position="410"/>
    </location>
</feature>
<dbReference type="Pfam" id="PF12056">
    <property type="entry name" value="DUF3537"/>
    <property type="match status" value="1"/>
</dbReference>
<evidence type="ECO:0000256" key="2">
    <source>
        <dbReference type="SAM" id="Phobius"/>
    </source>
</evidence>
<feature type="transmembrane region" description="Helical" evidence="2">
    <location>
        <begin position="292"/>
        <end position="312"/>
    </location>
</feature>
<dbReference type="InParanoid" id="A0A6I9RKS8"/>
<keyword evidence="3" id="KW-1185">Reference proteome</keyword>